<sequence>MAYQHVKRPALRLCGVKATIQHNALLRVVHGECLDLLHSLCCCLILVLYCLSALVSGSPIPEGGEMPDCEAYILPACTRNFNPVCTTGGVMYANECMLCLAIIEDRPVKTHLHSTARMKAAAFLVVLSVALFLCFTTLVSGGPVPKRGDMPDCKAYTLPACTRNFKPVCTTGGVMYANECMLCLAIMDGEERSYVRIGKRREC</sequence>
<dbReference type="SMART" id="SM00280">
    <property type="entry name" value="KAZAL"/>
    <property type="match status" value="2"/>
</dbReference>
<keyword evidence="4 8" id="KW-0722">Serine protease inhibitor</keyword>
<keyword evidence="6" id="KW-0812">Transmembrane</keyword>
<evidence type="ECO:0000256" key="6">
    <source>
        <dbReference type="SAM" id="Phobius"/>
    </source>
</evidence>
<organism evidence="8 9">
    <name type="scientific">Acipenser oxyrinchus oxyrinchus</name>
    <dbReference type="NCBI Taxonomy" id="40147"/>
    <lineage>
        <taxon>Eukaryota</taxon>
        <taxon>Metazoa</taxon>
        <taxon>Chordata</taxon>
        <taxon>Craniata</taxon>
        <taxon>Vertebrata</taxon>
        <taxon>Euteleostomi</taxon>
        <taxon>Actinopterygii</taxon>
        <taxon>Chondrostei</taxon>
        <taxon>Acipenseriformes</taxon>
        <taxon>Acipenseridae</taxon>
        <taxon>Acipenser</taxon>
    </lineage>
</organism>
<dbReference type="SUPFAM" id="SSF100895">
    <property type="entry name" value="Kazal-type serine protease inhibitors"/>
    <property type="match status" value="2"/>
</dbReference>
<evidence type="ECO:0000313" key="9">
    <source>
        <dbReference type="Proteomes" id="UP001230051"/>
    </source>
</evidence>
<evidence type="ECO:0000256" key="4">
    <source>
        <dbReference type="ARBA" id="ARBA00022900"/>
    </source>
</evidence>
<comment type="caution">
    <text evidence="8">The sequence shown here is derived from an EMBL/GenBank/DDBJ whole genome shotgun (WGS) entry which is preliminary data.</text>
</comment>
<keyword evidence="2" id="KW-0964">Secreted</keyword>
<dbReference type="PROSITE" id="PS51465">
    <property type="entry name" value="KAZAL_2"/>
    <property type="match status" value="2"/>
</dbReference>
<feature type="domain" description="Kazal-like" evidence="7">
    <location>
        <begin position="147"/>
        <end position="203"/>
    </location>
</feature>
<dbReference type="EMBL" id="JAGXEW010000019">
    <property type="protein sequence ID" value="KAK1161282.1"/>
    <property type="molecule type" value="Genomic_DNA"/>
</dbReference>
<dbReference type="PROSITE" id="PS00282">
    <property type="entry name" value="KAZAL_1"/>
    <property type="match status" value="2"/>
</dbReference>
<dbReference type="GO" id="GO:0004867">
    <property type="term" value="F:serine-type endopeptidase inhibitor activity"/>
    <property type="evidence" value="ECO:0007669"/>
    <property type="project" value="UniProtKB-KW"/>
</dbReference>
<reference evidence="8" key="1">
    <citation type="submission" date="2022-02" db="EMBL/GenBank/DDBJ databases">
        <title>Atlantic sturgeon de novo genome assembly.</title>
        <authorList>
            <person name="Stock M."/>
            <person name="Klopp C."/>
            <person name="Guiguen Y."/>
            <person name="Cabau C."/>
            <person name="Parinello H."/>
            <person name="Santidrian Yebra-Pimentel E."/>
            <person name="Kuhl H."/>
            <person name="Dirks R.P."/>
            <person name="Guessner J."/>
            <person name="Wuertz S."/>
            <person name="Du K."/>
            <person name="Schartl M."/>
        </authorList>
    </citation>
    <scope>NUCLEOTIDE SEQUENCE</scope>
    <source>
        <strain evidence="8">STURGEONOMICS-FGT-2020</strain>
        <tissue evidence="8">Whole blood</tissue>
    </source>
</reference>
<evidence type="ECO:0000256" key="2">
    <source>
        <dbReference type="ARBA" id="ARBA00022525"/>
    </source>
</evidence>
<protein>
    <submittedName>
        <fullName evidence="8">Serine protease inhibitor Kazal-type 2-like</fullName>
    </submittedName>
</protein>
<feature type="transmembrane region" description="Helical" evidence="6">
    <location>
        <begin position="36"/>
        <end position="56"/>
    </location>
</feature>
<keyword evidence="5" id="KW-1015">Disulfide bond</keyword>
<proteinExistence type="predicted"/>
<dbReference type="GO" id="GO:0005576">
    <property type="term" value="C:extracellular region"/>
    <property type="evidence" value="ECO:0007669"/>
    <property type="project" value="UniProtKB-SubCell"/>
</dbReference>
<keyword evidence="6" id="KW-0472">Membrane</keyword>
<feature type="transmembrane region" description="Helical" evidence="6">
    <location>
        <begin position="120"/>
        <end position="141"/>
    </location>
</feature>
<dbReference type="PANTHER" id="PTHR47729">
    <property type="entry name" value="SERINE PEPTIDASE INHIBITOR, KAZAL TYPE 2, TANDEM DUPLICATE 1-RELATED"/>
    <property type="match status" value="1"/>
</dbReference>
<dbReference type="InterPro" id="IPR036058">
    <property type="entry name" value="Kazal_dom_sf"/>
</dbReference>
<evidence type="ECO:0000256" key="5">
    <source>
        <dbReference type="ARBA" id="ARBA00023157"/>
    </source>
</evidence>
<dbReference type="InterPro" id="IPR002350">
    <property type="entry name" value="Kazal_dom"/>
</dbReference>
<evidence type="ECO:0000256" key="3">
    <source>
        <dbReference type="ARBA" id="ARBA00022690"/>
    </source>
</evidence>
<evidence type="ECO:0000313" key="8">
    <source>
        <dbReference type="EMBL" id="KAK1161282.1"/>
    </source>
</evidence>
<accession>A0AAD8G355</accession>
<evidence type="ECO:0000256" key="1">
    <source>
        <dbReference type="ARBA" id="ARBA00004613"/>
    </source>
</evidence>
<gene>
    <name evidence="8" type="ORF">AOXY_G20231</name>
</gene>
<name>A0AAD8G355_ACIOX</name>
<dbReference type="Proteomes" id="UP001230051">
    <property type="component" value="Unassembled WGS sequence"/>
</dbReference>
<dbReference type="InterPro" id="IPR051597">
    <property type="entry name" value="Bifunctional_prot_inhibitor"/>
</dbReference>
<keyword evidence="9" id="KW-1185">Reference proteome</keyword>
<evidence type="ECO:0000259" key="7">
    <source>
        <dbReference type="PROSITE" id="PS51465"/>
    </source>
</evidence>
<keyword evidence="6" id="KW-1133">Transmembrane helix</keyword>
<dbReference type="Pfam" id="PF00050">
    <property type="entry name" value="Kazal_1"/>
    <property type="match status" value="2"/>
</dbReference>
<feature type="domain" description="Kazal-like" evidence="7">
    <location>
        <begin position="63"/>
        <end position="117"/>
    </location>
</feature>
<dbReference type="PANTHER" id="PTHR47729:SF1">
    <property type="entry name" value="OVOMUCOID-LIKE-RELATED"/>
    <property type="match status" value="1"/>
</dbReference>
<dbReference type="AlphaFoldDB" id="A0AAD8G355"/>
<keyword evidence="3 8" id="KW-0646">Protease inhibitor</keyword>
<dbReference type="Gene3D" id="3.30.60.30">
    <property type="match status" value="2"/>
</dbReference>
<comment type="subcellular location">
    <subcellularLocation>
        <location evidence="1">Secreted</location>
    </subcellularLocation>
</comment>